<sequence>MREHSIPSCVITCHRGNG</sequence>
<reference evidence="2" key="1">
    <citation type="submission" date="2005-09" db="EMBL/GenBank/DDBJ databases">
        <authorList>
            <person name="Mural R.J."/>
            <person name="Li P.W."/>
            <person name="Adams M.D."/>
            <person name="Amanatides P.G."/>
            <person name="Baden-Tillson H."/>
            <person name="Barnstead M."/>
            <person name="Chin S.H."/>
            <person name="Dew I."/>
            <person name="Evans C.A."/>
            <person name="Ferriera S."/>
            <person name="Flanigan M."/>
            <person name="Fosler C."/>
            <person name="Glodek A."/>
            <person name="Gu Z."/>
            <person name="Holt R.A."/>
            <person name="Jennings D."/>
            <person name="Kraft C.L."/>
            <person name="Lu F."/>
            <person name="Nguyen T."/>
            <person name="Nusskern D.R."/>
            <person name="Pfannkoch C.M."/>
            <person name="Sitter C."/>
            <person name="Sutton G.G."/>
            <person name="Venter J.C."/>
            <person name="Wang Z."/>
            <person name="Woodage T."/>
            <person name="Zheng X.H."/>
            <person name="Zhong F."/>
        </authorList>
    </citation>
    <scope>NUCLEOTIDE SEQUENCE [LARGE SCALE GENOMIC DNA]</scope>
    <source>
        <strain>BN</strain>
        <strain evidence="2">Sprague-Dawley</strain>
    </source>
</reference>
<name>A6JH38_RAT</name>
<proteinExistence type="predicted"/>
<dbReference type="Proteomes" id="UP000234681">
    <property type="component" value="Chromosome 13"/>
</dbReference>
<evidence type="ECO:0000313" key="2">
    <source>
        <dbReference type="Proteomes" id="UP000234681"/>
    </source>
</evidence>
<evidence type="ECO:0000313" key="1">
    <source>
        <dbReference type="EMBL" id="EDL95044.1"/>
    </source>
</evidence>
<gene>
    <name evidence="1" type="ORF">rCG_20171</name>
</gene>
<protein>
    <submittedName>
        <fullName evidence="1">RCG20171</fullName>
    </submittedName>
</protein>
<dbReference type="EMBL" id="CH473985">
    <property type="protein sequence ID" value="EDL95044.1"/>
    <property type="molecule type" value="Genomic_DNA"/>
</dbReference>
<dbReference type="AlphaFoldDB" id="A6JH38"/>
<organism evidence="1 2">
    <name type="scientific">Rattus norvegicus</name>
    <name type="common">Rat</name>
    <dbReference type="NCBI Taxonomy" id="10116"/>
    <lineage>
        <taxon>Eukaryota</taxon>
        <taxon>Metazoa</taxon>
        <taxon>Chordata</taxon>
        <taxon>Craniata</taxon>
        <taxon>Vertebrata</taxon>
        <taxon>Euteleostomi</taxon>
        <taxon>Mammalia</taxon>
        <taxon>Eutheria</taxon>
        <taxon>Euarchontoglires</taxon>
        <taxon>Glires</taxon>
        <taxon>Rodentia</taxon>
        <taxon>Myomorpha</taxon>
        <taxon>Muroidea</taxon>
        <taxon>Muridae</taxon>
        <taxon>Murinae</taxon>
        <taxon>Rattus</taxon>
    </lineage>
</organism>
<accession>A6JH38</accession>